<feature type="transmembrane region" description="Helical" evidence="6">
    <location>
        <begin position="112"/>
        <end position="134"/>
    </location>
</feature>
<gene>
    <name evidence="7" type="ORF">DSM1535_0440</name>
</gene>
<sequence length="510" mass="57723">MILNVHSPLDNVLIRITQRNKENIENNHDNMNDYKRFAQRIGLIGFTNILIALSSIILLPILTNNLNVNEYGIWIQISVTLNLMSALTTLGLPYTMVRYFPAFKSEEIKESFYSMGFVIAIIILTVASLFFLFSKNISIILFDGNIFITKLFSLILITYCLNAFLTNYFRALQKIRKYSLFTLIQTYLMVILTYYLLKIGFGLNGAIYGFLITQIILLIVMFLLIIADIGIGIPKFNNIKDYLSFGIPTIPGNISSWIVDLSDRYMINIFLGISFVAYYSPAYTLGNIVTMISGPLALLLPTVLSQYYEKNQIEKVKSFSKYSLKYYLILAIPTVFGLSLLSKQILLILTTPQIALNSYFITPLISVSALLFGIYIIFLNGIFLEKKTKILGLLWTISAITNILLNVILIDYIGIIGAAISTIIAYGIVCFFTIKYSTKYLNFKFDLKYLPKCIISSIIMSIIIGIFNPIGMINVIIVIIVCILIYTISIIILKVITIEEINEIKTILFG</sequence>
<reference evidence="7" key="1">
    <citation type="submission" date="2014-08" db="EMBL/GenBank/DDBJ databases">
        <authorList>
            <person name="Wibberg D."/>
        </authorList>
    </citation>
    <scope>NUCLEOTIDE SEQUENCE</scope>
</reference>
<feature type="transmembrane region" description="Helical" evidence="6">
    <location>
        <begin position="358"/>
        <end position="378"/>
    </location>
</feature>
<dbReference type="AlphaFoldDB" id="A0A090I6T7"/>
<proteinExistence type="predicted"/>
<dbReference type="EMBL" id="LN515531">
    <property type="protein sequence ID" value="CEA12802.1"/>
    <property type="molecule type" value="Genomic_DNA"/>
</dbReference>
<feature type="transmembrane region" description="Helical" evidence="6">
    <location>
        <begin position="390"/>
        <end position="409"/>
    </location>
</feature>
<dbReference type="PATRIC" id="fig|2162.9.peg.459"/>
<dbReference type="PANTHER" id="PTHR30250:SF11">
    <property type="entry name" value="O-ANTIGEN TRANSPORTER-RELATED"/>
    <property type="match status" value="1"/>
</dbReference>
<keyword evidence="4 6" id="KW-1133">Transmembrane helix</keyword>
<keyword evidence="5 6" id="KW-0472">Membrane</keyword>
<dbReference type="InterPro" id="IPR050833">
    <property type="entry name" value="Poly_Biosynth_Transport"/>
</dbReference>
<protein>
    <submittedName>
        <fullName evidence="7">Polysaccharide biosynthesis protein</fullName>
    </submittedName>
</protein>
<dbReference type="RefSeq" id="WP_279845459.1">
    <property type="nucleotide sequence ID" value="NZ_JARVXG010000051.1"/>
</dbReference>
<feature type="transmembrane region" description="Helical" evidence="6">
    <location>
        <begin position="288"/>
        <end position="305"/>
    </location>
</feature>
<keyword evidence="3 6" id="KW-0812">Transmembrane</keyword>
<feature type="transmembrane region" description="Helical" evidence="6">
    <location>
        <begin position="146"/>
        <end position="166"/>
    </location>
</feature>
<feature type="transmembrane region" description="Helical" evidence="6">
    <location>
        <begin position="449"/>
        <end position="467"/>
    </location>
</feature>
<evidence type="ECO:0000256" key="4">
    <source>
        <dbReference type="ARBA" id="ARBA00022989"/>
    </source>
</evidence>
<dbReference type="KEGG" id="mfi:DSM1535_0440"/>
<evidence type="ECO:0000256" key="1">
    <source>
        <dbReference type="ARBA" id="ARBA00004651"/>
    </source>
</evidence>
<organism evidence="7">
    <name type="scientific">Methanobacterium formicicum</name>
    <dbReference type="NCBI Taxonomy" id="2162"/>
    <lineage>
        <taxon>Archaea</taxon>
        <taxon>Methanobacteriati</taxon>
        <taxon>Methanobacteriota</taxon>
        <taxon>Methanomada group</taxon>
        <taxon>Methanobacteria</taxon>
        <taxon>Methanobacteriales</taxon>
        <taxon>Methanobacteriaceae</taxon>
        <taxon>Methanobacterium</taxon>
    </lineage>
</organism>
<dbReference type="Pfam" id="PF13440">
    <property type="entry name" value="Polysacc_synt_3"/>
    <property type="match status" value="1"/>
</dbReference>
<evidence type="ECO:0000256" key="6">
    <source>
        <dbReference type="SAM" id="Phobius"/>
    </source>
</evidence>
<evidence type="ECO:0000256" key="5">
    <source>
        <dbReference type="ARBA" id="ARBA00023136"/>
    </source>
</evidence>
<feature type="transmembrane region" description="Helical" evidence="6">
    <location>
        <begin position="326"/>
        <end position="346"/>
    </location>
</feature>
<dbReference type="PANTHER" id="PTHR30250">
    <property type="entry name" value="PST FAMILY PREDICTED COLANIC ACID TRANSPORTER"/>
    <property type="match status" value="1"/>
</dbReference>
<feature type="transmembrane region" description="Helical" evidence="6">
    <location>
        <begin position="41"/>
        <end position="61"/>
    </location>
</feature>
<name>A0A090I6T7_METFO</name>
<keyword evidence="2" id="KW-1003">Cell membrane</keyword>
<feature type="transmembrane region" description="Helical" evidence="6">
    <location>
        <begin position="473"/>
        <end position="496"/>
    </location>
</feature>
<accession>A0A090I6T7</accession>
<feature type="transmembrane region" description="Helical" evidence="6">
    <location>
        <begin position="203"/>
        <end position="227"/>
    </location>
</feature>
<evidence type="ECO:0000256" key="2">
    <source>
        <dbReference type="ARBA" id="ARBA00022475"/>
    </source>
</evidence>
<feature type="transmembrane region" description="Helical" evidence="6">
    <location>
        <begin position="73"/>
        <end position="92"/>
    </location>
</feature>
<dbReference type="GO" id="GO:0005886">
    <property type="term" value="C:plasma membrane"/>
    <property type="evidence" value="ECO:0007669"/>
    <property type="project" value="UniProtKB-SubCell"/>
</dbReference>
<feature type="transmembrane region" description="Helical" evidence="6">
    <location>
        <begin position="415"/>
        <end position="437"/>
    </location>
</feature>
<evidence type="ECO:0000313" key="7">
    <source>
        <dbReference type="EMBL" id="CEA12802.1"/>
    </source>
</evidence>
<evidence type="ECO:0000256" key="3">
    <source>
        <dbReference type="ARBA" id="ARBA00022692"/>
    </source>
</evidence>
<comment type="subcellular location">
    <subcellularLocation>
        <location evidence="1">Cell membrane</location>
        <topology evidence="1">Multi-pass membrane protein</topology>
    </subcellularLocation>
</comment>
<feature type="transmembrane region" description="Helical" evidence="6">
    <location>
        <begin position="178"/>
        <end position="197"/>
    </location>
</feature>